<dbReference type="GO" id="GO:1902600">
    <property type="term" value="P:proton transmembrane transport"/>
    <property type="evidence" value="ECO:0007669"/>
    <property type="project" value="InterPro"/>
</dbReference>
<comment type="subcellular location">
    <subcellularLocation>
        <location evidence="1">Membrane</location>
        <topology evidence="1">Multi-pass membrane protein</topology>
    </subcellularLocation>
</comment>
<evidence type="ECO:0000256" key="6">
    <source>
        <dbReference type="ARBA" id="ARBA00023065"/>
    </source>
</evidence>
<feature type="transmembrane region" description="Helical" evidence="8">
    <location>
        <begin position="356"/>
        <end position="376"/>
    </location>
</feature>
<evidence type="ECO:0000256" key="3">
    <source>
        <dbReference type="ARBA" id="ARBA00022449"/>
    </source>
</evidence>
<evidence type="ECO:0000256" key="8">
    <source>
        <dbReference type="SAM" id="Phobius"/>
    </source>
</evidence>
<evidence type="ECO:0000256" key="4">
    <source>
        <dbReference type="ARBA" id="ARBA00022692"/>
    </source>
</evidence>
<keyword evidence="2" id="KW-0813">Transport</keyword>
<feature type="transmembrane region" description="Helical" evidence="8">
    <location>
        <begin position="177"/>
        <end position="197"/>
    </location>
</feature>
<dbReference type="AlphaFoldDB" id="A0A5C4RVG7"/>
<dbReference type="Pfam" id="PF00999">
    <property type="entry name" value="Na_H_Exchanger"/>
    <property type="match status" value="1"/>
</dbReference>
<dbReference type="InterPro" id="IPR050794">
    <property type="entry name" value="CPA2_transporter"/>
</dbReference>
<feature type="transmembrane region" description="Helical" evidence="8">
    <location>
        <begin position="419"/>
        <end position="440"/>
    </location>
</feature>
<feature type="transmembrane region" description="Helical" evidence="8">
    <location>
        <begin position="241"/>
        <end position="259"/>
    </location>
</feature>
<feature type="domain" description="Cation/H+ exchanger transmembrane" evidence="9">
    <location>
        <begin position="62"/>
        <end position="440"/>
    </location>
</feature>
<feature type="transmembrane region" description="Helical" evidence="8">
    <location>
        <begin position="112"/>
        <end position="132"/>
    </location>
</feature>
<dbReference type="GO" id="GO:0016020">
    <property type="term" value="C:membrane"/>
    <property type="evidence" value="ECO:0007669"/>
    <property type="project" value="UniProtKB-SubCell"/>
</dbReference>
<dbReference type="PANTHER" id="PTHR32468">
    <property type="entry name" value="CATION/H + ANTIPORTER"/>
    <property type="match status" value="1"/>
</dbReference>
<dbReference type="InterPro" id="IPR006153">
    <property type="entry name" value="Cation/H_exchanger_TM"/>
</dbReference>
<dbReference type="InterPro" id="IPR038770">
    <property type="entry name" value="Na+/solute_symporter_sf"/>
</dbReference>
<keyword evidence="3" id="KW-0050">Antiport</keyword>
<keyword evidence="6" id="KW-0406">Ion transport</keyword>
<evidence type="ECO:0000313" key="10">
    <source>
        <dbReference type="EMBL" id="TNJ34657.1"/>
    </source>
</evidence>
<feature type="transmembrane region" description="Helical" evidence="8">
    <location>
        <begin position="50"/>
        <end position="70"/>
    </location>
</feature>
<evidence type="ECO:0000256" key="1">
    <source>
        <dbReference type="ARBA" id="ARBA00004141"/>
    </source>
</evidence>
<proteinExistence type="predicted"/>
<keyword evidence="4 8" id="KW-0812">Transmembrane</keyword>
<dbReference type="OrthoDB" id="9793589at2"/>
<feature type="transmembrane region" description="Helical" evidence="8">
    <location>
        <begin position="327"/>
        <end position="344"/>
    </location>
</feature>
<gene>
    <name evidence="10" type="ORF">E1B00_02395</name>
</gene>
<feature type="transmembrane region" description="Helical" evidence="8">
    <location>
        <begin position="209"/>
        <end position="235"/>
    </location>
</feature>
<dbReference type="PANTHER" id="PTHR32468:SF0">
    <property type="entry name" value="K(+)_H(+) ANTIPORTER 1"/>
    <property type="match status" value="1"/>
</dbReference>
<dbReference type="Gene3D" id="1.20.1530.20">
    <property type="match status" value="1"/>
</dbReference>
<dbReference type="GO" id="GO:0015297">
    <property type="term" value="F:antiporter activity"/>
    <property type="evidence" value="ECO:0007669"/>
    <property type="project" value="UniProtKB-KW"/>
</dbReference>
<accession>A0A5C4RVG7</accession>
<organism evidence="10 11">
    <name type="scientific">Arenimonas terrae</name>
    <dbReference type="NCBI Taxonomy" id="2546226"/>
    <lineage>
        <taxon>Bacteria</taxon>
        <taxon>Pseudomonadati</taxon>
        <taxon>Pseudomonadota</taxon>
        <taxon>Gammaproteobacteria</taxon>
        <taxon>Lysobacterales</taxon>
        <taxon>Lysobacteraceae</taxon>
        <taxon>Arenimonas</taxon>
    </lineage>
</organism>
<feature type="transmembrane region" description="Helical" evidence="8">
    <location>
        <begin position="82"/>
        <end position="100"/>
    </location>
</feature>
<keyword evidence="5 8" id="KW-1133">Transmembrane helix</keyword>
<keyword evidence="11" id="KW-1185">Reference proteome</keyword>
<evidence type="ECO:0000313" key="11">
    <source>
        <dbReference type="Proteomes" id="UP000305760"/>
    </source>
</evidence>
<feature type="transmembrane region" description="Helical" evidence="8">
    <location>
        <begin position="280"/>
        <end position="307"/>
    </location>
</feature>
<feature type="transmembrane region" description="Helical" evidence="8">
    <location>
        <begin position="144"/>
        <end position="171"/>
    </location>
</feature>
<reference evidence="10 11" key="1">
    <citation type="submission" date="2019-03" db="EMBL/GenBank/DDBJ databases">
        <title>Arenimonas daejeonensis sp. nov., isolated from compost.</title>
        <authorList>
            <person name="Jeon C.O."/>
        </authorList>
    </citation>
    <scope>NUCLEOTIDE SEQUENCE [LARGE SCALE GENOMIC DNA]</scope>
    <source>
        <strain evidence="10 11">R29</strain>
    </source>
</reference>
<evidence type="ECO:0000256" key="5">
    <source>
        <dbReference type="ARBA" id="ARBA00022989"/>
    </source>
</evidence>
<comment type="caution">
    <text evidence="10">The sequence shown here is derived from an EMBL/GenBank/DDBJ whole genome shotgun (WGS) entry which is preliminary data.</text>
</comment>
<evidence type="ECO:0000259" key="9">
    <source>
        <dbReference type="Pfam" id="PF00999"/>
    </source>
</evidence>
<name>A0A5C4RVG7_9GAMM</name>
<evidence type="ECO:0000256" key="7">
    <source>
        <dbReference type="ARBA" id="ARBA00023136"/>
    </source>
</evidence>
<dbReference type="RefSeq" id="WP_139445245.1">
    <property type="nucleotide sequence ID" value="NZ_SMDR01000001.1"/>
</dbReference>
<dbReference type="EMBL" id="SMDR01000001">
    <property type="protein sequence ID" value="TNJ34657.1"/>
    <property type="molecule type" value="Genomic_DNA"/>
</dbReference>
<dbReference type="Proteomes" id="UP000305760">
    <property type="component" value="Unassembled WGS sequence"/>
</dbReference>
<sequence length="452" mass="47031">MLRRYAWLVGLPLTLGLAWLLWVAAPVGFAPGVAAPPVPDATSALAQPLPRFLLQLLVVLAAAKFAGALMRRIGQPAVIGEMLAGIVLGPSLLGWAWPGLHAAVFPADGLGAFKLVSQLGVLVFMFAAGAEFELSRLRGQRRLALVVGHAGIALPFLLGLLLAWPLAAAYAPAGTDFIAFALFLGVALSVTAFPVLLRIIEERGYRGLPVATLAIACAAVSDASAWAILGAVVAWTQSQGPGHLLLNLGLSAALAWALLGPLRARLTRQGEHASPPAAMVGLILMALACALVTELIGLHLLFGAFLAGLAVSGSPALRDIVTQRIEPFAVVVLLPLFFASTGLATRVDLLSGSEWLLCLGLTGVATLGKLGGTVLAARWCGVVPADAWRLGILMNTRGLMELIVLSLGYELGLIDQRLYAILVLVAIITTVLTGPLLGWLDRSAGRTQSAAT</sequence>
<evidence type="ECO:0000256" key="2">
    <source>
        <dbReference type="ARBA" id="ARBA00022448"/>
    </source>
</evidence>
<keyword evidence="7 8" id="KW-0472">Membrane</keyword>
<protein>
    <submittedName>
        <fullName evidence="10">Sodium:proton symporter</fullName>
    </submittedName>
</protein>